<dbReference type="Pfam" id="PF01400">
    <property type="entry name" value="Astacin"/>
    <property type="match status" value="1"/>
</dbReference>
<dbReference type="PANTHER" id="PTHR10127:SF775">
    <property type="entry name" value="METALLOENDOPEPTIDASE"/>
    <property type="match status" value="1"/>
</dbReference>
<dbReference type="CDD" id="cd00037">
    <property type="entry name" value="CLECT"/>
    <property type="match status" value="1"/>
</dbReference>
<dbReference type="Pfam" id="PF00059">
    <property type="entry name" value="Lectin_C"/>
    <property type="match status" value="1"/>
</dbReference>
<keyword evidence="10" id="KW-1185">Reference proteome</keyword>
<dbReference type="CDD" id="cd04280">
    <property type="entry name" value="ZnMc_astacin_like"/>
    <property type="match status" value="1"/>
</dbReference>
<organism evidence="9 10">
    <name type="scientific">Magallana gigas</name>
    <name type="common">Pacific oyster</name>
    <name type="synonym">Crassostrea gigas</name>
    <dbReference type="NCBI Taxonomy" id="29159"/>
    <lineage>
        <taxon>Eukaryota</taxon>
        <taxon>Metazoa</taxon>
        <taxon>Spiralia</taxon>
        <taxon>Lophotrochozoa</taxon>
        <taxon>Mollusca</taxon>
        <taxon>Bivalvia</taxon>
        <taxon>Autobranchia</taxon>
        <taxon>Pteriomorphia</taxon>
        <taxon>Ostreida</taxon>
        <taxon>Ostreoidea</taxon>
        <taxon>Ostreidae</taxon>
        <taxon>Magallana</taxon>
    </lineage>
</organism>
<dbReference type="GO" id="GO:0008270">
    <property type="term" value="F:zinc ion binding"/>
    <property type="evidence" value="ECO:0007669"/>
    <property type="project" value="UniProtKB-UniRule"/>
</dbReference>
<dbReference type="SUPFAM" id="SSF55486">
    <property type="entry name" value="Metalloproteases ('zincins'), catalytic domain"/>
    <property type="match status" value="1"/>
</dbReference>
<dbReference type="AlphaFoldDB" id="A0A8W8JA87"/>
<dbReference type="InterPro" id="IPR006026">
    <property type="entry name" value="Peptidase_Metallo"/>
</dbReference>
<keyword evidence="4 5" id="KW-0862">Zinc</keyword>
<dbReference type="GO" id="GO:0006508">
    <property type="term" value="P:proteolysis"/>
    <property type="evidence" value="ECO:0007669"/>
    <property type="project" value="UniProtKB-KW"/>
</dbReference>
<dbReference type="InterPro" id="IPR016186">
    <property type="entry name" value="C-type_lectin-like/link_sf"/>
</dbReference>
<reference evidence="9" key="1">
    <citation type="submission" date="2022-08" db="UniProtKB">
        <authorList>
            <consortium name="EnsemblMetazoa"/>
        </authorList>
    </citation>
    <scope>IDENTIFICATION</scope>
    <source>
        <strain evidence="9">05x7-T-G4-1.051#20</strain>
    </source>
</reference>
<keyword evidence="2" id="KW-1015">Disulfide bond</keyword>
<dbReference type="PROSITE" id="PS51864">
    <property type="entry name" value="ASTACIN"/>
    <property type="match status" value="1"/>
</dbReference>
<feature type="domain" description="C-type lectin" evidence="6">
    <location>
        <begin position="361"/>
        <end position="474"/>
    </location>
</feature>
<dbReference type="InterPro" id="IPR034035">
    <property type="entry name" value="Astacin-like_dom"/>
</dbReference>
<keyword evidence="4 5" id="KW-0479">Metal-binding</keyword>
<evidence type="ECO:0000259" key="7">
    <source>
        <dbReference type="PROSITE" id="PS50070"/>
    </source>
</evidence>
<dbReference type="PROSITE" id="PS50041">
    <property type="entry name" value="C_TYPE_LECTIN_2"/>
    <property type="match status" value="1"/>
</dbReference>
<protein>
    <recommendedName>
        <fullName evidence="5">Metalloendopeptidase</fullName>
        <ecNumber evidence="5">3.4.24.-</ecNumber>
    </recommendedName>
</protein>
<dbReference type="EC" id="3.4.24.-" evidence="5"/>
<evidence type="ECO:0000256" key="3">
    <source>
        <dbReference type="PROSITE-ProRule" id="PRU00121"/>
    </source>
</evidence>
<feature type="domain" description="Peptidase M12A" evidence="8">
    <location>
        <begin position="146"/>
        <end position="344"/>
    </location>
</feature>
<dbReference type="InterPro" id="IPR001506">
    <property type="entry name" value="Peptidase_M12A"/>
</dbReference>
<dbReference type="Gene3D" id="3.10.100.10">
    <property type="entry name" value="Mannose-Binding Protein A, subunit A"/>
    <property type="match status" value="1"/>
</dbReference>
<dbReference type="InterPro" id="IPR024079">
    <property type="entry name" value="MetalloPept_cat_dom_sf"/>
</dbReference>
<accession>A0A8W8JA87</accession>
<comment type="cofactor">
    <cofactor evidence="4 5">
        <name>Zn(2+)</name>
        <dbReference type="ChEBI" id="CHEBI:29105"/>
    </cofactor>
    <text evidence="4 5">Binds 1 zinc ion per subunit.</text>
</comment>
<dbReference type="SMART" id="SM00235">
    <property type="entry name" value="ZnMc"/>
    <property type="match status" value="1"/>
</dbReference>
<dbReference type="SMART" id="SM00130">
    <property type="entry name" value="KR"/>
    <property type="match status" value="1"/>
</dbReference>
<feature type="active site" evidence="4">
    <location>
        <position position="239"/>
    </location>
</feature>
<evidence type="ECO:0000313" key="10">
    <source>
        <dbReference type="Proteomes" id="UP000005408"/>
    </source>
</evidence>
<dbReference type="PROSITE" id="PS50070">
    <property type="entry name" value="KRINGLE_2"/>
    <property type="match status" value="1"/>
</dbReference>
<dbReference type="PANTHER" id="PTHR10127">
    <property type="entry name" value="DISCOIDIN, CUB, EGF, LAMININ , AND ZINC METALLOPROTEASE DOMAIN CONTAINING"/>
    <property type="match status" value="1"/>
</dbReference>
<dbReference type="EnsemblMetazoa" id="G17387.1">
    <property type="protein sequence ID" value="G17387.1:cds"/>
    <property type="gene ID" value="G17387"/>
</dbReference>
<sequence length="632" mass="73322">MYTVSWFDTKLRDTEPRGGRVYNPNELVSTLFVCCSQSVNVAHGWNYLSENKSMFNVRYIPSVHVNVRSEIPTARIIVTVLRKRAKYWDPWQVNNRICPPSLCYMRENKRVKPRGTGSSVFYNGDIVLDKKAADMMYGTTSRRRKRATTRMKERLWKNGVVYYQFDPSLSRLARKAVKQAMEHISNKTCIVFKKKRKKNPDYVRFISEPGCWSNVGRVGGLQNLSLGNGCERMGTAVHEIGHALGFWHEQARYDRDKYVEVTLDNVSPRYVDDFAKINKSIADTRGFAYDYSSIMHYSERTFTNNGLKTIKVIGIGKELALRIGQRDALSNIDIAQLRDMYFCNRKEDNHQTICPKDWIKFKRSCYQFVRNPKLQYAAAHKHCNETFSRLVHINNANENRFLNKYLKTNFNTSKTWRTGARQVNDTFVWDNGEDRKSVPMTFTAWDKGPPEGFSTMVLGRDKTTDDFSWEGAWSGSASQLPNYTFPFICERKARRKCLPLEFKDGRDYRGNLAHTVSGITCQNWVSKYPHRHNLLAAITSEVNPDGLADHNFCRNPFRERRKRPWCYTTKKKVEWEYCDVTACKGSLNTTLDEKEKEEKEAKKLVSNQNNTNYVETLEEYSNSISEIVSGQA</sequence>
<keyword evidence="4 5" id="KW-0378">Hydrolase</keyword>
<evidence type="ECO:0000256" key="1">
    <source>
        <dbReference type="ARBA" id="ARBA00022572"/>
    </source>
</evidence>
<proteinExistence type="predicted"/>
<evidence type="ECO:0000256" key="4">
    <source>
        <dbReference type="PROSITE-ProRule" id="PRU01211"/>
    </source>
</evidence>
<dbReference type="InterPro" id="IPR000001">
    <property type="entry name" value="Kringle"/>
</dbReference>
<comment type="caution">
    <text evidence="3">Lacks conserved residue(s) required for the propagation of feature annotation.</text>
</comment>
<feature type="domain" description="Kringle" evidence="7">
    <location>
        <begin position="504"/>
        <end position="583"/>
    </location>
</feature>
<evidence type="ECO:0000313" key="9">
    <source>
        <dbReference type="EnsemblMetazoa" id="G17387.1:cds"/>
    </source>
</evidence>
<evidence type="ECO:0000256" key="2">
    <source>
        <dbReference type="ARBA" id="ARBA00023157"/>
    </source>
</evidence>
<feature type="binding site" evidence="4">
    <location>
        <position position="248"/>
    </location>
    <ligand>
        <name>Zn(2+)</name>
        <dbReference type="ChEBI" id="CHEBI:29105"/>
        <note>catalytic</note>
    </ligand>
</feature>
<dbReference type="SUPFAM" id="SSF57440">
    <property type="entry name" value="Kringle-like"/>
    <property type="match status" value="1"/>
</dbReference>
<dbReference type="PRINTS" id="PR00480">
    <property type="entry name" value="ASTACIN"/>
</dbReference>
<dbReference type="InterPro" id="IPR001304">
    <property type="entry name" value="C-type_lectin-like"/>
</dbReference>
<evidence type="ECO:0000259" key="8">
    <source>
        <dbReference type="PROSITE" id="PS51864"/>
    </source>
</evidence>
<dbReference type="Gene3D" id="2.40.20.10">
    <property type="entry name" value="Plasminogen Kringle 4"/>
    <property type="match status" value="1"/>
</dbReference>
<dbReference type="CDD" id="cd00108">
    <property type="entry name" value="KR"/>
    <property type="match status" value="1"/>
</dbReference>
<feature type="binding site" evidence="4">
    <location>
        <position position="238"/>
    </location>
    <ligand>
        <name>Zn(2+)</name>
        <dbReference type="ChEBI" id="CHEBI:29105"/>
        <note>catalytic</note>
    </ligand>
</feature>
<dbReference type="SMART" id="SM00034">
    <property type="entry name" value="CLECT"/>
    <property type="match status" value="1"/>
</dbReference>
<dbReference type="Pfam" id="PF00051">
    <property type="entry name" value="Kringle"/>
    <property type="match status" value="1"/>
</dbReference>
<feature type="binding site" evidence="4">
    <location>
        <position position="242"/>
    </location>
    <ligand>
        <name>Zn(2+)</name>
        <dbReference type="ChEBI" id="CHEBI:29105"/>
        <note>catalytic</note>
    </ligand>
</feature>
<keyword evidence="1 3" id="KW-0420">Kringle</keyword>
<evidence type="ECO:0000256" key="5">
    <source>
        <dbReference type="RuleBase" id="RU361183"/>
    </source>
</evidence>
<evidence type="ECO:0000259" key="6">
    <source>
        <dbReference type="PROSITE" id="PS50041"/>
    </source>
</evidence>
<keyword evidence="4 5" id="KW-0482">Metalloprotease</keyword>
<dbReference type="SUPFAM" id="SSF56436">
    <property type="entry name" value="C-type lectin-like"/>
    <property type="match status" value="1"/>
</dbReference>
<dbReference type="GO" id="GO:0004222">
    <property type="term" value="F:metalloendopeptidase activity"/>
    <property type="evidence" value="ECO:0007669"/>
    <property type="project" value="UniProtKB-UniRule"/>
</dbReference>
<dbReference type="Proteomes" id="UP000005408">
    <property type="component" value="Unassembled WGS sequence"/>
</dbReference>
<dbReference type="InterPro" id="IPR013806">
    <property type="entry name" value="Kringle-like"/>
</dbReference>
<dbReference type="PRINTS" id="PR00018">
    <property type="entry name" value="KRINGLE"/>
</dbReference>
<dbReference type="InterPro" id="IPR038178">
    <property type="entry name" value="Kringle_sf"/>
</dbReference>
<dbReference type="Gene3D" id="3.40.390.10">
    <property type="entry name" value="Collagenase (Catalytic Domain)"/>
    <property type="match status" value="1"/>
</dbReference>
<keyword evidence="4 5" id="KW-0645">Protease</keyword>
<name>A0A8W8JA87_MAGGI</name>
<dbReference type="InterPro" id="IPR016187">
    <property type="entry name" value="CTDL_fold"/>
</dbReference>